<keyword evidence="7" id="KW-1185">Reference proteome</keyword>
<dbReference type="InterPro" id="IPR029052">
    <property type="entry name" value="Metallo-depent_PP-like"/>
</dbReference>
<organism evidence="6 7">
    <name type="scientific">Rhodospira trueperi</name>
    <dbReference type="NCBI Taxonomy" id="69960"/>
    <lineage>
        <taxon>Bacteria</taxon>
        <taxon>Pseudomonadati</taxon>
        <taxon>Pseudomonadota</taxon>
        <taxon>Alphaproteobacteria</taxon>
        <taxon>Rhodospirillales</taxon>
        <taxon>Rhodospirillaceae</taxon>
        <taxon>Rhodospira</taxon>
    </lineage>
</organism>
<dbReference type="RefSeq" id="WP_092786071.1">
    <property type="nucleotide sequence ID" value="NZ_FNAP01000007.1"/>
</dbReference>
<dbReference type="PANTHER" id="PTHR42988:SF2">
    <property type="entry name" value="CYCLIC NUCLEOTIDE PHOSPHODIESTERASE CBUA0032-RELATED"/>
    <property type="match status" value="1"/>
</dbReference>
<accession>A0A1G7DB07</accession>
<dbReference type="STRING" id="69960.SAMN05421720_107105"/>
<dbReference type="Pfam" id="PF00149">
    <property type="entry name" value="Metallophos"/>
    <property type="match status" value="1"/>
</dbReference>
<evidence type="ECO:0000313" key="6">
    <source>
        <dbReference type="EMBL" id="SDE48693.1"/>
    </source>
</evidence>
<evidence type="ECO:0000256" key="1">
    <source>
        <dbReference type="ARBA" id="ARBA00022723"/>
    </source>
</evidence>
<dbReference type="GO" id="GO:0016787">
    <property type="term" value="F:hydrolase activity"/>
    <property type="evidence" value="ECO:0007669"/>
    <property type="project" value="UniProtKB-KW"/>
</dbReference>
<dbReference type="AlphaFoldDB" id="A0A1G7DB07"/>
<evidence type="ECO:0000259" key="5">
    <source>
        <dbReference type="Pfam" id="PF00149"/>
    </source>
</evidence>
<dbReference type="Proteomes" id="UP000199412">
    <property type="component" value="Unassembled WGS sequence"/>
</dbReference>
<evidence type="ECO:0000256" key="4">
    <source>
        <dbReference type="ARBA" id="ARBA00025742"/>
    </source>
</evidence>
<dbReference type="Gene3D" id="3.60.21.10">
    <property type="match status" value="1"/>
</dbReference>
<feature type="domain" description="Calcineurin-like phosphoesterase" evidence="5">
    <location>
        <begin position="3"/>
        <end position="194"/>
    </location>
</feature>
<dbReference type="SUPFAM" id="SSF56300">
    <property type="entry name" value="Metallo-dependent phosphatases"/>
    <property type="match status" value="1"/>
</dbReference>
<sequence>MRTLAHMSDLHFGAIDPGAVAALEADVAAVAPDLVVVSGDLTQRGRRREFRAARAFLDRLARPLLVVPGNHDVPAFNLASRFLHPYRRFTRHITADLFPLVADTEMAVLGLNTARRAVRHWNWALGSVNRRQLARAAADLADFGSDRIRVVVMHHPAVLPPGHRHGPMLFHAARALGAFADSRVDLVLSGHLHRAHAAVASVPTARGSAPAWPMVVAQAGSATSVRLRDEANGYNVIRLRSRPPRLKVETRAWTGAGFEAVDTRAFNRADGLWTEAR</sequence>
<dbReference type="OrthoDB" id="9794568at2"/>
<dbReference type="EMBL" id="FNAP01000007">
    <property type="protein sequence ID" value="SDE48693.1"/>
    <property type="molecule type" value="Genomic_DNA"/>
</dbReference>
<protein>
    <submittedName>
        <fullName evidence="6">3',5'-cyclic AMP phosphodiesterase CpdA</fullName>
    </submittedName>
</protein>
<name>A0A1G7DB07_9PROT</name>
<evidence type="ECO:0000256" key="3">
    <source>
        <dbReference type="ARBA" id="ARBA00023004"/>
    </source>
</evidence>
<evidence type="ECO:0000313" key="7">
    <source>
        <dbReference type="Proteomes" id="UP000199412"/>
    </source>
</evidence>
<keyword evidence="3" id="KW-0408">Iron</keyword>
<comment type="similarity">
    <text evidence="4">Belongs to the cyclic nucleotide phosphodiesterase class-III family.</text>
</comment>
<dbReference type="GO" id="GO:0046872">
    <property type="term" value="F:metal ion binding"/>
    <property type="evidence" value="ECO:0007669"/>
    <property type="project" value="UniProtKB-KW"/>
</dbReference>
<dbReference type="InterPro" id="IPR050884">
    <property type="entry name" value="CNP_phosphodiesterase-III"/>
</dbReference>
<dbReference type="PANTHER" id="PTHR42988">
    <property type="entry name" value="PHOSPHOHYDROLASE"/>
    <property type="match status" value="1"/>
</dbReference>
<gene>
    <name evidence="6" type="ORF">SAMN05421720_107105</name>
</gene>
<proteinExistence type="inferred from homology"/>
<keyword evidence="1" id="KW-0479">Metal-binding</keyword>
<keyword evidence="2" id="KW-0378">Hydrolase</keyword>
<reference evidence="6 7" key="1">
    <citation type="submission" date="2016-10" db="EMBL/GenBank/DDBJ databases">
        <authorList>
            <person name="de Groot N.N."/>
        </authorList>
    </citation>
    <scope>NUCLEOTIDE SEQUENCE [LARGE SCALE GENOMIC DNA]</scope>
    <source>
        <strain evidence="6 7">ATCC 700224</strain>
    </source>
</reference>
<evidence type="ECO:0000256" key="2">
    <source>
        <dbReference type="ARBA" id="ARBA00022801"/>
    </source>
</evidence>
<dbReference type="InterPro" id="IPR004843">
    <property type="entry name" value="Calcineurin-like_PHP"/>
</dbReference>